<dbReference type="OrthoDB" id="6466112at2759"/>
<comment type="caution">
    <text evidence="1">The sequence shown here is derived from an EMBL/GenBank/DDBJ whole genome shotgun (WGS) entry which is preliminary data.</text>
</comment>
<dbReference type="EMBL" id="BGPR01003094">
    <property type="protein sequence ID" value="GBM83597.1"/>
    <property type="molecule type" value="Genomic_DNA"/>
</dbReference>
<keyword evidence="2" id="KW-1185">Reference proteome</keyword>
<gene>
    <name evidence="1" type="ORF">AVEN_118099_1</name>
</gene>
<organism evidence="1 2">
    <name type="scientific">Araneus ventricosus</name>
    <name type="common">Orbweaver spider</name>
    <name type="synonym">Epeira ventricosa</name>
    <dbReference type="NCBI Taxonomy" id="182803"/>
    <lineage>
        <taxon>Eukaryota</taxon>
        <taxon>Metazoa</taxon>
        <taxon>Ecdysozoa</taxon>
        <taxon>Arthropoda</taxon>
        <taxon>Chelicerata</taxon>
        <taxon>Arachnida</taxon>
        <taxon>Araneae</taxon>
        <taxon>Araneomorphae</taxon>
        <taxon>Entelegynae</taxon>
        <taxon>Araneoidea</taxon>
        <taxon>Araneidae</taxon>
        <taxon>Araneus</taxon>
    </lineage>
</organism>
<evidence type="ECO:0000313" key="2">
    <source>
        <dbReference type="Proteomes" id="UP000499080"/>
    </source>
</evidence>
<evidence type="ECO:0000313" key="1">
    <source>
        <dbReference type="EMBL" id="GBM83597.1"/>
    </source>
</evidence>
<dbReference type="Gene3D" id="1.10.10.1450">
    <property type="match status" value="1"/>
</dbReference>
<reference evidence="1 2" key="1">
    <citation type="journal article" date="2019" name="Sci. Rep.">
        <title>Orb-weaving spider Araneus ventricosus genome elucidates the spidroin gene catalogue.</title>
        <authorList>
            <person name="Kono N."/>
            <person name="Nakamura H."/>
            <person name="Ohtoshi R."/>
            <person name="Moran D.A.P."/>
            <person name="Shinohara A."/>
            <person name="Yoshida Y."/>
            <person name="Fujiwara M."/>
            <person name="Mori M."/>
            <person name="Tomita M."/>
            <person name="Arakawa K."/>
        </authorList>
    </citation>
    <scope>NUCLEOTIDE SEQUENCE [LARGE SCALE GENOMIC DNA]</scope>
</reference>
<dbReference type="AlphaFoldDB" id="A0A4Y2J0E0"/>
<evidence type="ECO:0008006" key="3">
    <source>
        <dbReference type="Google" id="ProtNLM"/>
    </source>
</evidence>
<proteinExistence type="predicted"/>
<name>A0A4Y2J0E0_ARAVE</name>
<sequence length="142" mass="16134">MEQKINSKFLNKLGKSAGQNHAMLKQVHGDGIMTLKSLYAWFKTFIGGYESAEDEHRSGRPTTVDNARRHNTTLVNMVLLNCSTPRIPQTCHYRTFSCFLKLKCKGAKTYSIMQIEAAVTRELKAVPMEEFSTAFDDLHTRC</sequence>
<protein>
    <recommendedName>
        <fullName evidence="3">Mos1 transposase HTH domain-containing protein</fullName>
    </recommendedName>
</protein>
<accession>A0A4Y2J0E0</accession>
<dbReference type="Proteomes" id="UP000499080">
    <property type="component" value="Unassembled WGS sequence"/>
</dbReference>